<dbReference type="VEuPathDB" id="FungiDB:Afu2g00860"/>
<keyword evidence="3" id="KW-1185">Reference proteome</keyword>
<evidence type="ECO:0000256" key="1">
    <source>
        <dbReference type="SAM" id="MobiDB-lite"/>
    </source>
</evidence>
<dbReference type="STRING" id="330879.Q4WIS0"/>
<gene>
    <name evidence="2" type="ORF">AFUA_2G00860</name>
</gene>
<feature type="region of interest" description="Disordered" evidence="1">
    <location>
        <begin position="24"/>
        <end position="93"/>
    </location>
</feature>
<dbReference type="KEGG" id="afm:AFUA_2G00860"/>
<name>Q4WIS0_ASPFU</name>
<sequence length="93" mass="10316">MAKASAASASGCFEIHGINLIGGGKGERWNHDASGDSQEQGVPEDKVLDDPARYNFDDGSEDSRRQYRSGQNNEYLVRPAEESEEDWRDVIRA</sequence>
<accession>Q4WIS0</accession>
<dbReference type="Proteomes" id="UP000002530">
    <property type="component" value="Unassembled WGS sequence"/>
</dbReference>
<dbReference type="InParanoid" id="Q4WIS0"/>
<dbReference type="EMBL" id="AAHF01000008">
    <property type="protein sequence ID" value="EAL87185.1"/>
    <property type="molecule type" value="Genomic_DNA"/>
</dbReference>
<organism evidence="2 3">
    <name type="scientific">Aspergillus fumigatus (strain ATCC MYA-4609 / CBS 101355 / FGSC A1100 / Af293)</name>
    <name type="common">Neosartorya fumigata</name>
    <dbReference type="NCBI Taxonomy" id="330879"/>
    <lineage>
        <taxon>Eukaryota</taxon>
        <taxon>Fungi</taxon>
        <taxon>Dikarya</taxon>
        <taxon>Ascomycota</taxon>
        <taxon>Pezizomycotina</taxon>
        <taxon>Eurotiomycetes</taxon>
        <taxon>Eurotiomycetidae</taxon>
        <taxon>Eurotiales</taxon>
        <taxon>Aspergillaceae</taxon>
        <taxon>Aspergillus</taxon>
        <taxon>Aspergillus subgen. Fumigati</taxon>
    </lineage>
</organism>
<comment type="caution">
    <text evidence="2">The sequence shown here is derived from an EMBL/GenBank/DDBJ whole genome shotgun (WGS) entry which is preliminary data.</text>
</comment>
<dbReference type="GeneID" id="3507234"/>
<evidence type="ECO:0000313" key="3">
    <source>
        <dbReference type="Proteomes" id="UP000002530"/>
    </source>
</evidence>
<reference evidence="2 3" key="1">
    <citation type="journal article" date="2005" name="Nature">
        <title>Genomic sequence of the pathogenic and allergenic filamentous fungus Aspergillus fumigatus.</title>
        <authorList>
            <person name="Nierman W.C."/>
            <person name="Pain A."/>
            <person name="Anderson M.J."/>
            <person name="Wortman J.R."/>
            <person name="Kim H.S."/>
            <person name="Arroyo J."/>
            <person name="Berriman M."/>
            <person name="Abe K."/>
            <person name="Archer D.B."/>
            <person name="Bermejo C."/>
            <person name="Bennett J."/>
            <person name="Bowyer P."/>
            <person name="Chen D."/>
            <person name="Collins M."/>
            <person name="Coulsen R."/>
            <person name="Davies R."/>
            <person name="Dyer P.S."/>
            <person name="Farman M."/>
            <person name="Fedorova N."/>
            <person name="Fedorova N."/>
            <person name="Feldblyum T.V."/>
            <person name="Fischer R."/>
            <person name="Fosker N."/>
            <person name="Fraser A."/>
            <person name="Garcia J.L."/>
            <person name="Garcia M.J."/>
            <person name="Goble A."/>
            <person name="Goldman G.H."/>
            <person name="Gomi K."/>
            <person name="Griffith-Jones S."/>
            <person name="Gwilliam R."/>
            <person name="Haas B."/>
            <person name="Haas H."/>
            <person name="Harris D."/>
            <person name="Horiuchi H."/>
            <person name="Huang J."/>
            <person name="Humphray S."/>
            <person name="Jimenez J."/>
            <person name="Keller N."/>
            <person name="Khouri H."/>
            <person name="Kitamoto K."/>
            <person name="Kobayashi T."/>
            <person name="Konzack S."/>
            <person name="Kulkarni R."/>
            <person name="Kumagai T."/>
            <person name="Lafon A."/>
            <person name="Latge J.P."/>
            <person name="Li W."/>
            <person name="Lord A."/>
            <person name="Lu C."/>
            <person name="Majoros W.H."/>
            <person name="May G.S."/>
            <person name="Miller B.L."/>
            <person name="Mohamoud Y."/>
            <person name="Molina M."/>
            <person name="Monod M."/>
            <person name="Mouyna I."/>
            <person name="Mulligan S."/>
            <person name="Murphy L."/>
            <person name="O'Neil S."/>
            <person name="Paulsen I."/>
            <person name="Penalva M.A."/>
            <person name="Pertea M."/>
            <person name="Price C."/>
            <person name="Pritchard B.L."/>
            <person name="Quail M.A."/>
            <person name="Rabbinowitsch E."/>
            <person name="Rawlins N."/>
            <person name="Rajandream M.A."/>
            <person name="Reichard U."/>
            <person name="Renauld H."/>
            <person name="Robson G.D."/>
            <person name="Rodriguez de Cordoba S."/>
            <person name="Rodriguez-Pena J.M."/>
            <person name="Ronning C.M."/>
            <person name="Rutter S."/>
            <person name="Salzberg S.L."/>
            <person name="Sanchez M."/>
            <person name="Sanchez-Ferrero J.C."/>
            <person name="Saunders D."/>
            <person name="Seeger K."/>
            <person name="Squares R."/>
            <person name="Squares S."/>
            <person name="Takeuchi M."/>
            <person name="Tekaia F."/>
            <person name="Turner G."/>
            <person name="Vazquez de Aldana C.R."/>
            <person name="Weidman J."/>
            <person name="White O."/>
            <person name="Woodward J."/>
            <person name="Yu J.H."/>
            <person name="Fraser C."/>
            <person name="Galagan J.E."/>
            <person name="Asai K."/>
            <person name="Machida M."/>
            <person name="Hall N."/>
            <person name="Barrell B."/>
            <person name="Denning D.W."/>
        </authorList>
    </citation>
    <scope>NUCLEOTIDE SEQUENCE [LARGE SCALE GENOMIC DNA]</scope>
    <source>
        <strain evidence="2 3">Af293</strain>
    </source>
</reference>
<feature type="compositionally biased region" description="Basic and acidic residues" evidence="1">
    <location>
        <begin position="43"/>
        <end position="65"/>
    </location>
</feature>
<dbReference type="RefSeq" id="XP_749223.1">
    <property type="nucleotide sequence ID" value="XM_744130.1"/>
</dbReference>
<dbReference type="OrthoDB" id="4364812at2759"/>
<protein>
    <submittedName>
        <fullName evidence="2">Uncharacterized protein</fullName>
    </submittedName>
</protein>
<evidence type="ECO:0000313" key="2">
    <source>
        <dbReference type="EMBL" id="EAL87185.1"/>
    </source>
</evidence>
<dbReference type="AlphaFoldDB" id="Q4WIS0"/>
<dbReference type="HOGENOM" id="CLU_2399289_0_0_1"/>
<feature type="compositionally biased region" description="Basic and acidic residues" evidence="1">
    <location>
        <begin position="25"/>
        <end position="34"/>
    </location>
</feature>
<proteinExistence type="predicted"/>